<accession>A0ABS5HEB7</accession>
<reference evidence="3 4" key="1">
    <citation type="submission" date="2021-04" db="EMBL/GenBank/DDBJ databases">
        <authorList>
            <person name="Sun C."/>
        </authorList>
    </citation>
    <scope>NUCLEOTIDE SEQUENCE [LARGE SCALE GENOMIC DNA]</scope>
    <source>
        <strain evidence="3 4">A79</strain>
    </source>
</reference>
<evidence type="ECO:0000313" key="3">
    <source>
        <dbReference type="EMBL" id="MBR7889284.1"/>
    </source>
</evidence>
<dbReference type="Proteomes" id="UP000679722">
    <property type="component" value="Unassembled WGS sequence"/>
</dbReference>
<comment type="similarity">
    <text evidence="1">Belongs to the RelE toxin family.</text>
</comment>
<evidence type="ECO:0000313" key="4">
    <source>
        <dbReference type="Proteomes" id="UP000679722"/>
    </source>
</evidence>
<proteinExistence type="inferred from homology"/>
<dbReference type="PANTHER" id="PTHR33755:SF7">
    <property type="entry name" value="TOXIN MODULE OF TOXIN-ANTITOXIN SYSTEM RELE_STBE FAMILY"/>
    <property type="match status" value="1"/>
</dbReference>
<dbReference type="InterPro" id="IPR051803">
    <property type="entry name" value="TA_system_RelE-like_toxin"/>
</dbReference>
<dbReference type="Gene3D" id="3.30.2310.20">
    <property type="entry name" value="RelE-like"/>
    <property type="match status" value="1"/>
</dbReference>
<reference evidence="4" key="2">
    <citation type="submission" date="2023-07" db="EMBL/GenBank/DDBJ databases">
        <title>Marinomonas vulgaris A79, complete genome.</title>
        <authorList>
            <person name="Ying J.-J."/>
        </authorList>
    </citation>
    <scope>NUCLEOTIDE SEQUENCE [LARGE SCALE GENOMIC DNA]</scope>
    <source>
        <strain evidence="4">A79</strain>
    </source>
</reference>
<evidence type="ECO:0000256" key="2">
    <source>
        <dbReference type="ARBA" id="ARBA00022649"/>
    </source>
</evidence>
<dbReference type="RefSeq" id="WP_211536629.1">
    <property type="nucleotide sequence ID" value="NZ_JAGSSV010000011.1"/>
</dbReference>
<name>A0ABS5HEB7_9GAMM</name>
<dbReference type="InterPro" id="IPR007712">
    <property type="entry name" value="RelE/ParE_toxin"/>
</dbReference>
<dbReference type="InterPro" id="IPR035093">
    <property type="entry name" value="RelE/ParE_toxin_dom_sf"/>
</dbReference>
<dbReference type="PANTHER" id="PTHR33755">
    <property type="entry name" value="TOXIN PARE1-RELATED"/>
    <property type="match status" value="1"/>
</dbReference>
<sequence>MSCEIVWLPSASRDVFRLRDFIKENNPIAAQRAAKRIIHGVNVLQNNPEAGVLVADTDGFRDLMLPFGSGEYIIRYRLNSKGHVVIVRVRHSKEAN</sequence>
<dbReference type="Pfam" id="PF05016">
    <property type="entry name" value="ParE_toxin"/>
    <property type="match status" value="1"/>
</dbReference>
<comment type="caution">
    <text evidence="3">The sequence shown here is derived from an EMBL/GenBank/DDBJ whole genome shotgun (WGS) entry which is preliminary data.</text>
</comment>
<dbReference type="EMBL" id="JAGSSV010000011">
    <property type="protein sequence ID" value="MBR7889284.1"/>
    <property type="molecule type" value="Genomic_DNA"/>
</dbReference>
<evidence type="ECO:0000256" key="1">
    <source>
        <dbReference type="ARBA" id="ARBA00006226"/>
    </source>
</evidence>
<gene>
    <name evidence="3" type="ORF">J9B83_10055</name>
</gene>
<protein>
    <submittedName>
        <fullName evidence="3">Type II toxin-antitoxin system RelE/ParE family toxin</fullName>
    </submittedName>
</protein>
<organism evidence="3 4">
    <name type="scientific">Marinomonas vulgaris</name>
    <dbReference type="NCBI Taxonomy" id="2823372"/>
    <lineage>
        <taxon>Bacteria</taxon>
        <taxon>Pseudomonadati</taxon>
        <taxon>Pseudomonadota</taxon>
        <taxon>Gammaproteobacteria</taxon>
        <taxon>Oceanospirillales</taxon>
        <taxon>Oceanospirillaceae</taxon>
        <taxon>Marinomonas</taxon>
    </lineage>
</organism>
<keyword evidence="4" id="KW-1185">Reference proteome</keyword>
<keyword evidence="2" id="KW-1277">Toxin-antitoxin system</keyword>